<comment type="caution">
    <text evidence="1">The sequence shown here is derived from an EMBL/GenBank/DDBJ whole genome shotgun (WGS) entry which is preliminary data.</text>
</comment>
<accession>A0A7L3WU36</accession>
<dbReference type="AlphaFoldDB" id="A0A7L3WU36"/>
<sequence length="65" mass="7575">RYVGRVSALLGQKLKQAELLLAKKEALCRRRREALREQAELEPRLDRLLQRARELQELVRDGPPA</sequence>
<protein>
    <submittedName>
        <fullName evidence="1">CK5P3 protein</fullName>
    </submittedName>
</protein>
<organism evidence="1 2">
    <name type="scientific">Atlantisia rogersi</name>
    <name type="common">Inaccessible Island rail</name>
    <dbReference type="NCBI Taxonomy" id="2478892"/>
    <lineage>
        <taxon>Eukaryota</taxon>
        <taxon>Metazoa</taxon>
        <taxon>Chordata</taxon>
        <taxon>Craniata</taxon>
        <taxon>Vertebrata</taxon>
        <taxon>Euteleostomi</taxon>
        <taxon>Archelosauria</taxon>
        <taxon>Archosauria</taxon>
        <taxon>Dinosauria</taxon>
        <taxon>Saurischia</taxon>
        <taxon>Theropoda</taxon>
        <taxon>Coelurosauria</taxon>
        <taxon>Aves</taxon>
        <taxon>Neognathae</taxon>
        <taxon>Neoaves</taxon>
        <taxon>Gruiformes</taxon>
        <taxon>Rallidae</taxon>
        <taxon>Atlantisia</taxon>
    </lineage>
</organism>
<feature type="non-terminal residue" evidence="1">
    <location>
        <position position="65"/>
    </location>
</feature>
<name>A0A7L3WU36_9GRUI</name>
<reference evidence="1 2" key="1">
    <citation type="submission" date="2019-09" db="EMBL/GenBank/DDBJ databases">
        <title>Bird 10,000 Genomes (B10K) Project - Family phase.</title>
        <authorList>
            <person name="Zhang G."/>
        </authorList>
    </citation>
    <scope>NUCLEOTIDE SEQUENCE [LARGE SCALE GENOMIC DNA]</scope>
    <source>
        <strain evidence="1">OUT-0055</strain>
        <tissue evidence="1">Blood</tissue>
    </source>
</reference>
<gene>
    <name evidence="1" type="primary">Cdk5rap3</name>
    <name evidence="1" type="ORF">ATLROG_R14606</name>
</gene>
<evidence type="ECO:0000313" key="2">
    <source>
        <dbReference type="Proteomes" id="UP000518911"/>
    </source>
</evidence>
<evidence type="ECO:0000313" key="1">
    <source>
        <dbReference type="EMBL" id="NXV80312.1"/>
    </source>
</evidence>
<dbReference type="EMBL" id="VZUJ01103090">
    <property type="protein sequence ID" value="NXV80312.1"/>
    <property type="molecule type" value="Genomic_DNA"/>
</dbReference>
<dbReference type="Pfam" id="PF05600">
    <property type="entry name" value="CDK5RAP3"/>
    <property type="match status" value="1"/>
</dbReference>
<keyword evidence="2" id="KW-1185">Reference proteome</keyword>
<feature type="non-terminal residue" evidence="1">
    <location>
        <position position="1"/>
    </location>
</feature>
<dbReference type="InterPro" id="IPR008491">
    <property type="entry name" value="CDK5RAP3"/>
</dbReference>
<dbReference type="Proteomes" id="UP000518911">
    <property type="component" value="Unassembled WGS sequence"/>
</dbReference>
<proteinExistence type="predicted"/>